<feature type="transmembrane region" description="Helical" evidence="2">
    <location>
        <begin position="196"/>
        <end position="218"/>
    </location>
</feature>
<feature type="transmembrane region" description="Helical" evidence="2">
    <location>
        <begin position="241"/>
        <end position="264"/>
    </location>
</feature>
<accession>A7I0K3</accession>
<sequence length="476" mass="54455">MTLYFSNTLLALFGGTFLAALFSLREFFKVNFLPFFGGIFLGIFVHFLNQKALSGTSNLPIFDSLAIIFILILPFCLKFKNFYFHFMVYLILGLSFGYIYANISANFKIFSGEILDTLSLKNLFFCILAFVILALVFKAINFVKFRVNRAVMITISILGIMFIFIDRSASLILSFMQNGVILTHSWLLSIVAKITYFNLFLPFVFACFSIVLAIYFFISRPKKISRTDIVKFRQNEQLRHLAKNFLICMIILNFTICAIFIYYIKIESAPLKITDSVEVSPKNGYFEFDAKIALDNKLHRFAYVTDEGKEVRFFIINRFKDKLAPVMVFDACSICGDMGYLLKGGELICISCNVRIFLPTVGKAGGCNPIPMNYEYDGKTLKVSLKEIEDGAGFFTKTVEKTVIDPVSHKKIKNDSKFRYLYYGRTYFFENERNLAEFEDNPEKFITINGEISGVDTPSRNTDEMGTKNLQNGDKK</sequence>
<feature type="transmembrane region" description="Helical" evidence="2">
    <location>
        <begin position="82"/>
        <end position="101"/>
    </location>
</feature>
<dbReference type="Pfam" id="PF10080">
    <property type="entry name" value="FtrD-like"/>
    <property type="match status" value="1"/>
</dbReference>
<name>A7I0K3_CAMHC</name>
<dbReference type="Pfam" id="PF04945">
    <property type="entry name" value="YHS"/>
    <property type="match status" value="1"/>
</dbReference>
<feature type="domain" description="Membrane iron-sulfur containing protein FtrD-like" evidence="4">
    <location>
        <begin position="295"/>
        <end position="395"/>
    </location>
</feature>
<evidence type="ECO:0000313" key="6">
    <source>
        <dbReference type="Proteomes" id="UP000002407"/>
    </source>
</evidence>
<dbReference type="InterPro" id="IPR007029">
    <property type="entry name" value="YHS_dom"/>
</dbReference>
<feature type="transmembrane region" description="Helical" evidence="2">
    <location>
        <begin position="31"/>
        <end position="48"/>
    </location>
</feature>
<dbReference type="OrthoDB" id="9792533at2"/>
<evidence type="ECO:0000313" key="5">
    <source>
        <dbReference type="EMBL" id="ABS51121.1"/>
    </source>
</evidence>
<feature type="domain" description="YHS" evidence="3">
    <location>
        <begin position="403"/>
        <end position="446"/>
    </location>
</feature>
<feature type="transmembrane region" description="Helical" evidence="2">
    <location>
        <begin position="121"/>
        <end position="143"/>
    </location>
</feature>
<feature type="transmembrane region" description="Helical" evidence="2">
    <location>
        <begin position="6"/>
        <end position="24"/>
    </location>
</feature>
<evidence type="ECO:0000256" key="2">
    <source>
        <dbReference type="SAM" id="Phobius"/>
    </source>
</evidence>
<feature type="transmembrane region" description="Helical" evidence="2">
    <location>
        <begin position="150"/>
        <end position="176"/>
    </location>
</feature>
<evidence type="ECO:0000256" key="1">
    <source>
        <dbReference type="SAM" id="MobiDB-lite"/>
    </source>
</evidence>
<dbReference type="Proteomes" id="UP000002407">
    <property type="component" value="Chromosome"/>
</dbReference>
<dbReference type="KEGG" id="cha:CHAB381_0448"/>
<proteinExistence type="predicted"/>
<dbReference type="HOGENOM" id="CLU_045824_1_1_7"/>
<gene>
    <name evidence="5" type="ordered locus">CHAB381_0448</name>
</gene>
<keyword evidence="2" id="KW-1133">Transmembrane helix</keyword>
<dbReference type="STRING" id="360107.CHAB381_0448"/>
<keyword evidence="6" id="KW-1185">Reference proteome</keyword>
<organism evidence="5 6">
    <name type="scientific">Campylobacter hominis (strain ATCC BAA-381 / DSM 21671 / CCUG 45161 / LMG 19568 / NCTC 13146 / CH001A)</name>
    <dbReference type="NCBI Taxonomy" id="360107"/>
    <lineage>
        <taxon>Bacteria</taxon>
        <taxon>Pseudomonadati</taxon>
        <taxon>Campylobacterota</taxon>
        <taxon>Epsilonproteobacteria</taxon>
        <taxon>Campylobacterales</taxon>
        <taxon>Campylobacteraceae</taxon>
        <taxon>Campylobacter</taxon>
    </lineage>
</organism>
<dbReference type="RefSeq" id="WP_012108329.1">
    <property type="nucleotide sequence ID" value="NC_009714.1"/>
</dbReference>
<keyword evidence="2" id="KW-0812">Transmembrane</keyword>
<reference evidence="6" key="1">
    <citation type="submission" date="2007-07" db="EMBL/GenBank/DDBJ databases">
        <title>Complete genome sequence of Campylobacter hominis ATCC BAA-381, a commensal isolated from the human gastrointestinal tract.</title>
        <authorList>
            <person name="Fouts D.E."/>
            <person name="Mongodin E.F."/>
            <person name="Puiu D."/>
            <person name="Sebastian Y."/>
            <person name="Miller W.G."/>
            <person name="Mandrell R.E."/>
            <person name="Nelson K.E."/>
        </authorList>
    </citation>
    <scope>NUCLEOTIDE SEQUENCE [LARGE SCALE GENOMIC DNA]</scope>
    <source>
        <strain evidence="6">ATCC BAA-381 / LMG 19568 / NCTC 13146 / CH001A</strain>
    </source>
</reference>
<feature type="transmembrane region" description="Helical" evidence="2">
    <location>
        <begin position="60"/>
        <end position="77"/>
    </location>
</feature>
<protein>
    <submittedName>
        <fullName evidence="5">Integral membrane protein</fullName>
    </submittedName>
</protein>
<keyword evidence="2" id="KW-0472">Membrane</keyword>
<dbReference type="EMBL" id="CP000776">
    <property type="protein sequence ID" value="ABS51121.1"/>
    <property type="molecule type" value="Genomic_DNA"/>
</dbReference>
<evidence type="ECO:0000259" key="4">
    <source>
        <dbReference type="Pfam" id="PF10080"/>
    </source>
</evidence>
<evidence type="ECO:0000259" key="3">
    <source>
        <dbReference type="Pfam" id="PF04945"/>
    </source>
</evidence>
<dbReference type="eggNOG" id="COG4393">
    <property type="taxonomic scope" value="Bacteria"/>
</dbReference>
<dbReference type="InterPro" id="IPR018758">
    <property type="entry name" value="FtrD-like"/>
</dbReference>
<dbReference type="AlphaFoldDB" id="A7I0K3"/>
<feature type="region of interest" description="Disordered" evidence="1">
    <location>
        <begin position="450"/>
        <end position="476"/>
    </location>
</feature>